<reference evidence="2" key="3">
    <citation type="submission" date="2005-07" db="EMBL/GenBank/DDBJ databases">
        <authorList>
            <person name="Mural R.J."/>
            <person name="Istrail S."/>
            <person name="Sutton G."/>
            <person name="Florea L."/>
            <person name="Halpern A.L."/>
            <person name="Mobarry C.M."/>
            <person name="Lippert R."/>
            <person name="Walenz B."/>
            <person name="Shatkay H."/>
            <person name="Dew I."/>
            <person name="Miller J.R."/>
            <person name="Flanigan M.J."/>
            <person name="Edwards N.J."/>
            <person name="Bolanos R."/>
            <person name="Fasulo D."/>
            <person name="Halldorsson B.V."/>
            <person name="Hannenhalli S."/>
            <person name="Turner R."/>
            <person name="Yooseph S."/>
            <person name="Lu F."/>
            <person name="Nusskern D.R."/>
            <person name="Shue B.C."/>
            <person name="Zheng X.H."/>
            <person name="Zhong F."/>
            <person name="Delcher A.L."/>
            <person name="Huson D.H."/>
            <person name="Kravitz S.A."/>
            <person name="Mouchard L."/>
            <person name="Reinert K."/>
            <person name="Remington K.A."/>
            <person name="Clark A.G."/>
            <person name="Waterman M.S."/>
            <person name="Eichler E.E."/>
            <person name="Adams M.D."/>
            <person name="Hunkapiller M.W."/>
            <person name="Myers E.W."/>
            <person name="Venter J.C."/>
        </authorList>
    </citation>
    <scope>NUCLEOTIDE SEQUENCE</scope>
</reference>
<organism evidence="1">
    <name type="scientific">Homo sapiens</name>
    <name type="common">Human</name>
    <dbReference type="NCBI Taxonomy" id="9606"/>
    <lineage>
        <taxon>Eukaryota</taxon>
        <taxon>Metazoa</taxon>
        <taxon>Chordata</taxon>
        <taxon>Craniata</taxon>
        <taxon>Vertebrata</taxon>
        <taxon>Euteleostomi</taxon>
        <taxon>Mammalia</taxon>
        <taxon>Eutheria</taxon>
        <taxon>Euarchontoglires</taxon>
        <taxon>Primates</taxon>
        <taxon>Haplorrhini</taxon>
        <taxon>Catarrhini</taxon>
        <taxon>Hominidae</taxon>
        <taxon>Homo</taxon>
    </lineage>
</organism>
<protein>
    <submittedName>
        <fullName evidence="2">HCG1731806</fullName>
    </submittedName>
    <submittedName>
        <fullName evidence="1">PRO1966</fullName>
    </submittedName>
</protein>
<reference evidence="1" key="1">
    <citation type="submission" date="1998-12" db="EMBL/GenBank/DDBJ databases">
        <title>Functional prediction of the coding sequences of 121 new genes deduced by analysis of cDNA clones from human fetal liver.</title>
        <authorList>
            <person name="Zhang C."/>
            <person name="Yu Y."/>
            <person name="Zhang S."/>
            <person name="Wei H."/>
            <person name="Zhou G."/>
            <person name="Ouyang S."/>
            <person name="Luo L."/>
            <person name="Bi J."/>
            <person name="Liu M."/>
            <person name="He F."/>
        </authorList>
    </citation>
    <scope>NUCLEOTIDE SEQUENCE</scope>
    <source>
        <tissue evidence="1">Liver</tissue>
    </source>
</reference>
<name>Q9P1F8_HUMAN</name>
<dbReference type="EMBL" id="CH471065">
    <property type="protein sequence ID" value="EAW67262.1"/>
    <property type="molecule type" value="Genomic_DNA"/>
</dbReference>
<accession>Q9P1F8</accession>
<evidence type="ECO:0000313" key="2">
    <source>
        <dbReference type="EMBL" id="EAW67262.1"/>
    </source>
</evidence>
<gene>
    <name evidence="2" type="ORF">hCG_1731806</name>
</gene>
<sequence length="52" mass="6057">MLNLQTFTFLSMFLRGRQRNSQFMMQNGTSGQLFDLCDLDHTSYKWGSNCSV</sequence>
<reference evidence="2" key="2">
    <citation type="journal article" date="2001" name="Science">
        <title>The sequence of the human genome.</title>
        <authorList>
            <person name="Venter J.C."/>
            <person name="Adams M.D."/>
            <person name="Myers E.W."/>
            <person name="Li P.W."/>
            <person name="Mural R.J."/>
            <person name="Sutton G.G."/>
            <person name="Smith H.O."/>
            <person name="Yandell M."/>
            <person name="Evans C.A."/>
            <person name="Holt R.A."/>
            <person name="Gocayne J.D."/>
            <person name="Amanatides P."/>
            <person name="Ballew R.M."/>
            <person name="Huson D.H."/>
            <person name="Wortman J.R."/>
            <person name="Zhang Q."/>
            <person name="Kodira C.D."/>
            <person name="Zheng X.H."/>
            <person name="Chen L."/>
            <person name="Skupski M."/>
            <person name="Subramanian G."/>
            <person name="Thomas P.D."/>
            <person name="Zhang J."/>
            <person name="Gabor Miklos G.L."/>
            <person name="Nelson C."/>
            <person name="Broder S."/>
            <person name="Clark A.G."/>
            <person name="Nadeau J."/>
            <person name="McKusick V.A."/>
            <person name="Zinder N."/>
            <person name="Levine A.J."/>
            <person name="Roberts R.J."/>
            <person name="Simon M."/>
            <person name="Slayman C."/>
            <person name="Hunkapiller M."/>
            <person name="Bolanos R."/>
            <person name="Delcher A."/>
            <person name="Dew I."/>
            <person name="Fasulo D."/>
            <person name="Flanigan M."/>
            <person name="Florea L."/>
            <person name="Halpern A."/>
            <person name="Hannenhalli S."/>
            <person name="Kravitz S."/>
            <person name="Levy S."/>
            <person name="Mobarry C."/>
            <person name="Reinert K."/>
            <person name="Remington K."/>
            <person name="Abu-Threideh J."/>
            <person name="Beasley E."/>
            <person name="Biddick K."/>
            <person name="Bonazzi V."/>
            <person name="Brandon R."/>
            <person name="Cargill M."/>
            <person name="Chandramouliswaran I."/>
            <person name="Charlab R."/>
            <person name="Chaturvedi K."/>
            <person name="Deng Z."/>
            <person name="Di Francesco V."/>
            <person name="Dunn P."/>
            <person name="Eilbeck K."/>
            <person name="Evangelista C."/>
            <person name="Gabrielian A.E."/>
            <person name="Gan W."/>
            <person name="Ge W."/>
            <person name="Gong F."/>
            <person name="Gu Z."/>
            <person name="Guan P."/>
            <person name="Heiman T.J."/>
            <person name="Higgins M.E."/>
            <person name="Ji R.R."/>
            <person name="Ke Z."/>
            <person name="Ketchum K.A."/>
            <person name="Lai Z."/>
            <person name="Lei Y."/>
            <person name="Li Z."/>
            <person name="Li J."/>
            <person name="Liang Y."/>
            <person name="Lin X."/>
            <person name="Lu F."/>
            <person name="Merkulov G.V."/>
            <person name="Milshina N."/>
            <person name="Moore H.M."/>
            <person name="Naik A.K."/>
            <person name="Narayan V.A."/>
            <person name="Neelam B."/>
            <person name="Nusskern D."/>
            <person name="Rusch D.B."/>
            <person name="Salzberg S."/>
            <person name="Shao W."/>
            <person name="Shue B."/>
            <person name="Sun J."/>
            <person name="Wang Z."/>
            <person name="Wang A."/>
            <person name="Wang X."/>
            <person name="Wang J."/>
            <person name="Wei M."/>
            <person name="Wides R."/>
            <person name="Xiao C."/>
            <person name="Yan C."/>
            <person name="Yao A."/>
            <person name="Ye J."/>
            <person name="Zhan M."/>
            <person name="Zhang W."/>
            <person name="Zhang H."/>
            <person name="Zhao Q."/>
            <person name="Zheng L."/>
            <person name="Zhong F."/>
            <person name="Zhong W."/>
            <person name="Zhu S."/>
            <person name="Zhao S."/>
            <person name="Gilbert D."/>
            <person name="Baumhueter S."/>
            <person name="Spier G."/>
            <person name="Carter C."/>
            <person name="Cravchik A."/>
            <person name="Woodage T."/>
            <person name="Ali F."/>
            <person name="An H."/>
            <person name="Awe A."/>
            <person name="Baldwin D."/>
            <person name="Baden H."/>
            <person name="Barnstead M."/>
            <person name="Barrow I."/>
            <person name="Beeson K."/>
            <person name="Busam D."/>
            <person name="Carver A."/>
            <person name="Center A."/>
            <person name="Cheng M.L."/>
            <person name="Curry L."/>
            <person name="Danaher S."/>
            <person name="Davenport L."/>
            <person name="Desilets R."/>
            <person name="Dietz S."/>
            <person name="Dodson K."/>
            <person name="Doup L."/>
            <person name="Ferriera S."/>
            <person name="Garg N."/>
            <person name="Gluecksmann A."/>
            <person name="Hart B."/>
            <person name="Haynes J."/>
            <person name="Haynes C."/>
            <person name="Heiner C."/>
            <person name="Hladun S."/>
            <person name="Hostin D."/>
            <person name="Houck J."/>
            <person name="Howland T."/>
            <person name="Ibegwam C."/>
            <person name="Johnson J."/>
            <person name="Kalush F."/>
            <person name="Kline L."/>
            <person name="Koduru S."/>
            <person name="Love A."/>
            <person name="Mann F."/>
            <person name="May D."/>
            <person name="McCawley S."/>
            <person name="McIntosh T."/>
            <person name="McMullen I."/>
            <person name="Moy M."/>
            <person name="Moy L."/>
            <person name="Murphy B."/>
            <person name="Nelson K."/>
            <person name="Pfannkoch C."/>
            <person name="Pratts E."/>
            <person name="Puri V."/>
            <person name="Qureshi H."/>
            <person name="Reardon M."/>
            <person name="Rodriguez R."/>
            <person name="Rogers Y.H."/>
            <person name="Romblad D."/>
            <person name="Ruhfel B."/>
            <person name="Scott R."/>
            <person name="Sitter C."/>
            <person name="Smallwood M."/>
            <person name="Stewart E."/>
            <person name="Strong R."/>
            <person name="Suh E."/>
            <person name="Thomas R."/>
            <person name="Tint N.N."/>
            <person name="Tse S."/>
            <person name="Vech C."/>
            <person name="Wang G."/>
            <person name="Wetter J."/>
            <person name="Williams S."/>
            <person name="Williams M."/>
            <person name="Windsor S."/>
            <person name="Winn-Deen E."/>
            <person name="Wolfe K."/>
            <person name="Zaveri J."/>
            <person name="Zaveri K."/>
            <person name="Abril J.F."/>
            <person name="Guigo R."/>
            <person name="Campbell M.J."/>
            <person name="Sjolander K.V."/>
            <person name="Karlak B."/>
            <person name="Kejariwal A."/>
            <person name="Mi H."/>
            <person name="Lazareva B."/>
            <person name="Hatton T."/>
            <person name="Narechania A."/>
            <person name="Diemer K."/>
            <person name="Muruganujan A."/>
            <person name="Guo N."/>
            <person name="Sato S."/>
            <person name="Bafna V."/>
            <person name="Istrail S."/>
            <person name="Lippert R."/>
            <person name="Schwartz R."/>
            <person name="Walenz B."/>
            <person name="Yooseph S."/>
            <person name="Allen D."/>
            <person name="Basu A."/>
            <person name="Baxendale J."/>
            <person name="Blick L."/>
            <person name="Caminha M."/>
            <person name="Carnes-Stine J."/>
            <person name="Caulk P."/>
            <person name="Chiang Y.H."/>
            <person name="Coyne M."/>
            <person name="Dahlke C."/>
            <person name="Mays A."/>
            <person name="Dombroski M."/>
            <person name="Donnelly M."/>
            <person name="Ely D."/>
            <person name="Esparham S."/>
            <person name="Fosler C."/>
            <person name="Gire H."/>
            <person name="Glanowski S."/>
            <person name="Glasser K."/>
            <person name="Glodek A."/>
            <person name="Gorokhov M."/>
            <person name="Graham K."/>
            <person name="Gropman B."/>
            <person name="Harris M."/>
            <person name="Heil J."/>
            <person name="Henderson S."/>
            <person name="Hoover J."/>
            <person name="Jennings D."/>
            <person name="Jordan C."/>
            <person name="Jordan J."/>
            <person name="Kasha J."/>
            <person name="Kagan L."/>
            <person name="Kraft C."/>
            <person name="Levitsky A."/>
            <person name="Lewis M."/>
            <person name="Liu X."/>
            <person name="Lopez J."/>
            <person name="Ma D."/>
            <person name="Majoros W."/>
            <person name="McDaniel J."/>
            <person name="Murphy S."/>
            <person name="Newman M."/>
            <person name="Nguyen T."/>
            <person name="Nguyen N."/>
            <person name="Nodell M."/>
            <person name="Pan S."/>
            <person name="Peck J."/>
            <person name="Peterson M."/>
            <person name="Rowe W."/>
            <person name="Sanders R."/>
            <person name="Scott J."/>
            <person name="Simpson M."/>
            <person name="Smith T."/>
            <person name="Sprague A."/>
            <person name="Stockwell T."/>
            <person name="Turner R."/>
            <person name="Venter E."/>
            <person name="Wang M."/>
            <person name="Wen M."/>
            <person name="Wu D."/>
            <person name="Wu M."/>
            <person name="Xia A."/>
            <person name="Zandieh A."/>
            <person name="Zhu X."/>
        </authorList>
    </citation>
    <scope>NUCLEOTIDE SEQUENCE</scope>
</reference>
<dbReference type="EMBL" id="AF116677">
    <property type="protein sequence ID" value="AAF71097.1"/>
    <property type="molecule type" value="mRNA"/>
</dbReference>
<evidence type="ECO:0000313" key="1">
    <source>
        <dbReference type="EMBL" id="AAF71097.1"/>
    </source>
</evidence>
<proteinExistence type="evidence at transcript level"/>
<dbReference type="AlphaFoldDB" id="Q9P1F8"/>